<dbReference type="RefSeq" id="WP_160801808.1">
    <property type="nucleotide sequence ID" value="NZ_WUUL01000007.1"/>
</dbReference>
<sequence length="260" mass="29468">MEHIPICLDYAGDELTVATRQRRTSDELILFVHGLGCSQESFTKAFEAPELHDFSICTFDFIGFGDSDQSHQFSYDLQAQADILIQVVRNINAKRLHVVAHSMGGAIGLLAAQHLPQLCSFFNVEGNLVSQDAGLVSRQVAEQTEQSFIESGFDEFVHKLKTSKKPDLLTWAVWCQQSDPKAFYQSARSLVHWSDSGELLKLFQSITRKTYVQGEKTECSYLDSPLQKIKKYSIPEAGHFMMMDNPRDFYKSLADWLQSQ</sequence>
<keyword evidence="3" id="KW-1185">Reference proteome</keyword>
<gene>
    <name evidence="2" type="ORF">GSM42_12150</name>
</gene>
<accession>A0A6I4VV74</accession>
<dbReference type="InterPro" id="IPR050266">
    <property type="entry name" value="AB_hydrolase_sf"/>
</dbReference>
<organism evidence="2 3">
    <name type="scientific">Shimazuella alba</name>
    <dbReference type="NCBI Taxonomy" id="2690964"/>
    <lineage>
        <taxon>Bacteria</taxon>
        <taxon>Bacillati</taxon>
        <taxon>Bacillota</taxon>
        <taxon>Bacilli</taxon>
        <taxon>Bacillales</taxon>
        <taxon>Thermoactinomycetaceae</taxon>
        <taxon>Shimazuella</taxon>
    </lineage>
</organism>
<dbReference type="AlphaFoldDB" id="A0A6I4VV74"/>
<comment type="caution">
    <text evidence="2">The sequence shown here is derived from an EMBL/GenBank/DDBJ whole genome shotgun (WGS) entry which is preliminary data.</text>
</comment>
<dbReference type="PANTHER" id="PTHR43798">
    <property type="entry name" value="MONOACYLGLYCEROL LIPASE"/>
    <property type="match status" value="1"/>
</dbReference>
<name>A0A6I4VV74_9BACL</name>
<evidence type="ECO:0000259" key="1">
    <source>
        <dbReference type="Pfam" id="PF00561"/>
    </source>
</evidence>
<dbReference type="PANTHER" id="PTHR43798:SF33">
    <property type="entry name" value="HYDROLASE, PUTATIVE (AFU_ORTHOLOGUE AFUA_2G14860)-RELATED"/>
    <property type="match status" value="1"/>
</dbReference>
<proteinExistence type="predicted"/>
<protein>
    <submittedName>
        <fullName evidence="2">Alpha/beta fold hydrolase</fullName>
    </submittedName>
</protein>
<keyword evidence="2" id="KW-0378">Hydrolase</keyword>
<dbReference type="Pfam" id="PF00561">
    <property type="entry name" value="Abhydrolase_1"/>
    <property type="match status" value="1"/>
</dbReference>
<dbReference type="Gene3D" id="3.40.50.1820">
    <property type="entry name" value="alpha/beta hydrolase"/>
    <property type="match status" value="1"/>
</dbReference>
<dbReference type="Proteomes" id="UP000430692">
    <property type="component" value="Unassembled WGS sequence"/>
</dbReference>
<dbReference type="SUPFAM" id="SSF53474">
    <property type="entry name" value="alpha/beta-Hydrolases"/>
    <property type="match status" value="1"/>
</dbReference>
<dbReference type="EMBL" id="WUUL01000007">
    <property type="protein sequence ID" value="MXQ54451.1"/>
    <property type="molecule type" value="Genomic_DNA"/>
</dbReference>
<evidence type="ECO:0000313" key="3">
    <source>
        <dbReference type="Proteomes" id="UP000430692"/>
    </source>
</evidence>
<dbReference type="InterPro" id="IPR000073">
    <property type="entry name" value="AB_hydrolase_1"/>
</dbReference>
<dbReference type="GO" id="GO:0016020">
    <property type="term" value="C:membrane"/>
    <property type="evidence" value="ECO:0007669"/>
    <property type="project" value="TreeGrafter"/>
</dbReference>
<dbReference type="GO" id="GO:0016787">
    <property type="term" value="F:hydrolase activity"/>
    <property type="evidence" value="ECO:0007669"/>
    <property type="project" value="UniProtKB-KW"/>
</dbReference>
<reference evidence="2 3" key="1">
    <citation type="submission" date="2019-12" db="EMBL/GenBank/DDBJ databases">
        <title>Whole-genome analyses of novel actinobacteria.</title>
        <authorList>
            <person name="Sahin N."/>
            <person name="Saygin H."/>
        </authorList>
    </citation>
    <scope>NUCLEOTIDE SEQUENCE [LARGE SCALE GENOMIC DNA]</scope>
    <source>
        <strain evidence="2 3">KC615</strain>
    </source>
</reference>
<feature type="domain" description="AB hydrolase-1" evidence="1">
    <location>
        <begin position="28"/>
        <end position="120"/>
    </location>
</feature>
<evidence type="ECO:0000313" key="2">
    <source>
        <dbReference type="EMBL" id="MXQ54451.1"/>
    </source>
</evidence>
<dbReference type="InterPro" id="IPR029058">
    <property type="entry name" value="AB_hydrolase_fold"/>
</dbReference>